<keyword evidence="1" id="KW-0812">Transmembrane</keyword>
<organism evidence="2 3">
    <name type="scientific">Pedobacter roseus</name>
    <dbReference type="NCBI Taxonomy" id="336820"/>
    <lineage>
        <taxon>Bacteria</taxon>
        <taxon>Pseudomonadati</taxon>
        <taxon>Bacteroidota</taxon>
        <taxon>Sphingobacteriia</taxon>
        <taxon>Sphingobacteriales</taxon>
        <taxon>Sphingobacteriaceae</taxon>
        <taxon>Pedobacter</taxon>
    </lineage>
</organism>
<reference evidence="2 3" key="1">
    <citation type="submission" date="2020-08" db="EMBL/GenBank/DDBJ databases">
        <title>Genome sequence of Pedobacter roseus KACC 11594T.</title>
        <authorList>
            <person name="Hyun D.-W."/>
            <person name="Bae J.-W."/>
        </authorList>
    </citation>
    <scope>NUCLEOTIDE SEQUENCE [LARGE SCALE GENOMIC DNA]</scope>
    <source>
        <strain evidence="2 3">KACC 11594</strain>
    </source>
</reference>
<evidence type="ECO:0000313" key="2">
    <source>
        <dbReference type="EMBL" id="QNN42620.1"/>
    </source>
</evidence>
<dbReference type="KEGG" id="proe:H9L23_00430"/>
<evidence type="ECO:0000256" key="1">
    <source>
        <dbReference type="SAM" id="Phobius"/>
    </source>
</evidence>
<dbReference type="AlphaFoldDB" id="A0A7G9QGZ5"/>
<dbReference type="Proteomes" id="UP000515806">
    <property type="component" value="Chromosome"/>
</dbReference>
<keyword evidence="3" id="KW-1185">Reference proteome</keyword>
<evidence type="ECO:0000313" key="3">
    <source>
        <dbReference type="Proteomes" id="UP000515806"/>
    </source>
</evidence>
<protein>
    <submittedName>
        <fullName evidence="2">Uncharacterized protein</fullName>
    </submittedName>
</protein>
<proteinExistence type="predicted"/>
<dbReference type="EMBL" id="CP060723">
    <property type="protein sequence ID" value="QNN42620.1"/>
    <property type="molecule type" value="Genomic_DNA"/>
</dbReference>
<accession>A0A7G9QGZ5</accession>
<sequence length="58" mass="6914">MEFFDHAEKIGLSSAMVCLLYLIINRIYGFSLRKLPLKITRKYFPDGTLQEINEEYRK</sequence>
<keyword evidence="1" id="KW-0472">Membrane</keyword>
<name>A0A7G9QGZ5_9SPHI</name>
<dbReference type="RefSeq" id="WP_187593126.1">
    <property type="nucleotide sequence ID" value="NZ_CP060723.1"/>
</dbReference>
<gene>
    <name evidence="2" type="ORF">H9L23_00430</name>
</gene>
<feature type="transmembrane region" description="Helical" evidence="1">
    <location>
        <begin position="12"/>
        <end position="32"/>
    </location>
</feature>
<keyword evidence="1" id="KW-1133">Transmembrane helix</keyword>